<evidence type="ECO:0000256" key="1">
    <source>
        <dbReference type="SAM" id="MobiDB-lite"/>
    </source>
</evidence>
<dbReference type="InterPro" id="IPR011604">
    <property type="entry name" value="PDDEXK-like_dom_sf"/>
</dbReference>
<sequence>VTRVCAAGAGWQELCATAPTKDNTGMARYPQPVNPNANPQLEPCTAKLPERLSPSAAKDFKQCPRMFWEKKVAKSVVWTDTEATTKGTLVHHALEKIFDHPRAERTADVAVGYIRPEWEKLSSKKSYAVLAAMPAAGLEKMLAEAEEMTREYFAIEDPTRFDPVWREEWIRAKLGSAELNGIIDRFDSWQAADGTKRHAISDYKTGKMPGERYADEAFFAMKLYAAGIRESKGITVDQVRLIHTRFGKEGVMRLAIDDEVIDEAIVEFDGIWSDINDAADAGLFPCQTSVLCNWCDAQTTTCPAWQDEDGQPVDLNSRL</sequence>
<reference evidence="3" key="1">
    <citation type="submission" date="2018-05" db="EMBL/GenBank/DDBJ databases">
        <authorList>
            <person name="Lanie J.A."/>
            <person name="Ng W.-L."/>
            <person name="Kazmierczak K.M."/>
            <person name="Andrzejewski T.M."/>
            <person name="Davidsen T.M."/>
            <person name="Wayne K.J."/>
            <person name="Tettelin H."/>
            <person name="Glass J.I."/>
            <person name="Rusch D."/>
            <person name="Podicherti R."/>
            <person name="Tsui H.-C.T."/>
            <person name="Winkler M.E."/>
        </authorList>
    </citation>
    <scope>NUCLEOTIDE SEQUENCE</scope>
</reference>
<dbReference type="Gene3D" id="3.90.320.10">
    <property type="match status" value="1"/>
</dbReference>
<dbReference type="EMBL" id="UINC01043206">
    <property type="protein sequence ID" value="SVB46922.1"/>
    <property type="molecule type" value="Genomic_DNA"/>
</dbReference>
<evidence type="ECO:0000313" key="3">
    <source>
        <dbReference type="EMBL" id="SVB46922.1"/>
    </source>
</evidence>
<organism evidence="3">
    <name type="scientific">marine metagenome</name>
    <dbReference type="NCBI Taxonomy" id="408172"/>
    <lineage>
        <taxon>unclassified sequences</taxon>
        <taxon>metagenomes</taxon>
        <taxon>ecological metagenomes</taxon>
    </lineage>
</organism>
<feature type="non-terminal residue" evidence="3">
    <location>
        <position position="1"/>
    </location>
</feature>
<accession>A0A382E983</accession>
<evidence type="ECO:0000259" key="2">
    <source>
        <dbReference type="Pfam" id="PF12705"/>
    </source>
</evidence>
<feature type="domain" description="PD-(D/E)XK endonuclease-like" evidence="2">
    <location>
        <begin position="51"/>
        <end position="298"/>
    </location>
</feature>
<dbReference type="InterPro" id="IPR038726">
    <property type="entry name" value="PDDEXK_AddAB-type"/>
</dbReference>
<dbReference type="Pfam" id="PF12705">
    <property type="entry name" value="PDDEXK_1"/>
    <property type="match status" value="1"/>
</dbReference>
<feature type="region of interest" description="Disordered" evidence="1">
    <location>
        <begin position="21"/>
        <end position="42"/>
    </location>
</feature>
<protein>
    <recommendedName>
        <fullName evidence="2">PD-(D/E)XK endonuclease-like domain-containing protein</fullName>
    </recommendedName>
</protein>
<gene>
    <name evidence="3" type="ORF">METZ01_LOCUS199776</name>
</gene>
<dbReference type="AlphaFoldDB" id="A0A382E983"/>
<proteinExistence type="predicted"/>
<name>A0A382E983_9ZZZZ</name>